<reference evidence="1 2" key="1">
    <citation type="journal article" date="2015" name="Genome Announc.">
        <title>Complete genome sequence of the human gut symbiont Roseburia hominis.</title>
        <authorList>
            <person name="Travis A.J."/>
            <person name="Kelly D."/>
            <person name="Flint H.J."/>
            <person name="Aminov R.I."/>
        </authorList>
    </citation>
    <scope>NUCLEOTIDE SEQUENCE [LARGE SCALE GENOMIC DNA]</scope>
    <source>
        <strain evidence="2">DSM 16839 / JCM 17582 / NCIMB 14029 / A2-183</strain>
    </source>
</reference>
<dbReference type="AlphaFoldDB" id="G2SXT5"/>
<sequence length="34" mass="3866">MFLIAEVSEFQSARFYNVYEGARISAARKSAHCL</sequence>
<dbReference type="Proteomes" id="UP000008178">
    <property type="component" value="Chromosome"/>
</dbReference>
<evidence type="ECO:0000313" key="2">
    <source>
        <dbReference type="Proteomes" id="UP000008178"/>
    </source>
</evidence>
<gene>
    <name evidence="1" type="ordered locus">RHOM_10055</name>
</gene>
<keyword evidence="2" id="KW-1185">Reference proteome</keyword>
<dbReference type="EMBL" id="CP003040">
    <property type="protein sequence ID" value="AEN97122.1"/>
    <property type="molecule type" value="Genomic_DNA"/>
</dbReference>
<dbReference type="HOGENOM" id="CLU_3375695_0_0_9"/>
<organism evidence="1 2">
    <name type="scientific">Roseburia hominis (strain DSM 16839 / JCM 17582 / NCIMB 14029 / A2-183)</name>
    <dbReference type="NCBI Taxonomy" id="585394"/>
    <lineage>
        <taxon>Bacteria</taxon>
        <taxon>Bacillati</taxon>
        <taxon>Bacillota</taxon>
        <taxon>Clostridia</taxon>
        <taxon>Lachnospirales</taxon>
        <taxon>Lachnospiraceae</taxon>
        <taxon>Roseburia</taxon>
    </lineage>
</organism>
<dbReference type="KEGG" id="rho:RHOM_10055"/>
<proteinExistence type="predicted"/>
<protein>
    <submittedName>
        <fullName evidence="1">Uncharacterized protein</fullName>
    </submittedName>
</protein>
<accession>G2SXT5</accession>
<evidence type="ECO:0000313" key="1">
    <source>
        <dbReference type="EMBL" id="AEN97122.1"/>
    </source>
</evidence>
<name>G2SXT5_ROSHA</name>